<name>A0A5J4UZZ4_9EUKA</name>
<evidence type="ECO:0000313" key="2">
    <source>
        <dbReference type="Proteomes" id="UP000324800"/>
    </source>
</evidence>
<dbReference type="SUPFAM" id="SSF51126">
    <property type="entry name" value="Pectin lyase-like"/>
    <property type="match status" value="1"/>
</dbReference>
<proteinExistence type="predicted"/>
<dbReference type="InterPro" id="IPR011050">
    <property type="entry name" value="Pectin_lyase_fold/virulence"/>
</dbReference>
<dbReference type="InterPro" id="IPR012334">
    <property type="entry name" value="Pectin_lyas_fold"/>
</dbReference>
<protein>
    <recommendedName>
        <fullName evidence="3">Right handed beta helix domain-containing protein</fullName>
    </recommendedName>
</protein>
<organism evidence="1 2">
    <name type="scientific">Streblomastix strix</name>
    <dbReference type="NCBI Taxonomy" id="222440"/>
    <lineage>
        <taxon>Eukaryota</taxon>
        <taxon>Metamonada</taxon>
        <taxon>Preaxostyla</taxon>
        <taxon>Oxymonadida</taxon>
        <taxon>Streblomastigidae</taxon>
        <taxon>Streblomastix</taxon>
    </lineage>
</organism>
<sequence length="268" mass="29137">DGGGIFALVSEVNSQLSLEDIKFEECTVDENQYGYGGGAYIIIQYQASCIINKVQFKDCNAYREGGGIFVNGYGQMNQIINRTQFTNCEVYWNGGGMIAEIPSENSILELIDLQFDNCQALQDYGGGLYVIMSQGGQLLLSETFLFKDCNCNIDKNGYGGGIYLLCNGSESKISSTCELEFDNCTSNHGGGMYIIIDNQSTVEINGMQFKDCQSRNLGGGLEITIKNGGNLTINGSSSFQNCESNQYGAPLPVPYCYSLGNVALIVFI</sequence>
<reference evidence="1 2" key="1">
    <citation type="submission" date="2019-03" db="EMBL/GenBank/DDBJ databases">
        <title>Single cell metagenomics reveals metabolic interactions within the superorganism composed of flagellate Streblomastix strix and complex community of Bacteroidetes bacteria on its surface.</title>
        <authorList>
            <person name="Treitli S.C."/>
            <person name="Kolisko M."/>
            <person name="Husnik F."/>
            <person name="Keeling P."/>
            <person name="Hampl V."/>
        </authorList>
    </citation>
    <scope>NUCLEOTIDE SEQUENCE [LARGE SCALE GENOMIC DNA]</scope>
    <source>
        <strain evidence="1">ST1C</strain>
    </source>
</reference>
<dbReference type="AlphaFoldDB" id="A0A5J4UZZ4"/>
<evidence type="ECO:0000313" key="1">
    <source>
        <dbReference type="EMBL" id="KAA6375345.1"/>
    </source>
</evidence>
<comment type="caution">
    <text evidence="1">The sequence shown here is derived from an EMBL/GenBank/DDBJ whole genome shotgun (WGS) entry which is preliminary data.</text>
</comment>
<dbReference type="EMBL" id="SNRW01011301">
    <property type="protein sequence ID" value="KAA6375345.1"/>
    <property type="molecule type" value="Genomic_DNA"/>
</dbReference>
<dbReference type="Proteomes" id="UP000324800">
    <property type="component" value="Unassembled WGS sequence"/>
</dbReference>
<dbReference type="Gene3D" id="2.160.20.10">
    <property type="entry name" value="Single-stranded right-handed beta-helix, Pectin lyase-like"/>
    <property type="match status" value="1"/>
</dbReference>
<feature type="non-terminal residue" evidence="1">
    <location>
        <position position="1"/>
    </location>
</feature>
<gene>
    <name evidence="1" type="ORF">EZS28_029127</name>
</gene>
<accession>A0A5J4UZZ4</accession>
<evidence type="ECO:0008006" key="3">
    <source>
        <dbReference type="Google" id="ProtNLM"/>
    </source>
</evidence>